<protein>
    <submittedName>
        <fullName evidence="2">Uncharacterized protein</fullName>
    </submittedName>
</protein>
<proteinExistence type="inferred from homology"/>
<organism evidence="2 3">
    <name type="scientific">Rhododendron williamsianum</name>
    <dbReference type="NCBI Taxonomy" id="262921"/>
    <lineage>
        <taxon>Eukaryota</taxon>
        <taxon>Viridiplantae</taxon>
        <taxon>Streptophyta</taxon>
        <taxon>Embryophyta</taxon>
        <taxon>Tracheophyta</taxon>
        <taxon>Spermatophyta</taxon>
        <taxon>Magnoliopsida</taxon>
        <taxon>eudicotyledons</taxon>
        <taxon>Gunneridae</taxon>
        <taxon>Pentapetalae</taxon>
        <taxon>asterids</taxon>
        <taxon>Ericales</taxon>
        <taxon>Ericaceae</taxon>
        <taxon>Ericoideae</taxon>
        <taxon>Rhodoreae</taxon>
        <taxon>Rhododendron</taxon>
    </lineage>
</organism>
<comment type="caution">
    <text evidence="2">The sequence shown here is derived from an EMBL/GenBank/DDBJ whole genome shotgun (WGS) entry which is preliminary data.</text>
</comment>
<dbReference type="PANTHER" id="PTHR43580">
    <property type="entry name" value="OXIDOREDUCTASE GLYR1-RELATED"/>
    <property type="match status" value="1"/>
</dbReference>
<dbReference type="EMBL" id="QEFC01003699">
    <property type="protein sequence ID" value="KAE9447363.1"/>
    <property type="molecule type" value="Genomic_DNA"/>
</dbReference>
<dbReference type="GO" id="GO:0009507">
    <property type="term" value="C:chloroplast"/>
    <property type="evidence" value="ECO:0007669"/>
    <property type="project" value="TreeGrafter"/>
</dbReference>
<dbReference type="InterPro" id="IPR013328">
    <property type="entry name" value="6PGD_dom2"/>
</dbReference>
<dbReference type="OrthoDB" id="435038at2759"/>
<dbReference type="InterPro" id="IPR051265">
    <property type="entry name" value="HIBADH-related_NP60_sf"/>
</dbReference>
<dbReference type="AlphaFoldDB" id="A0A6A4KHE8"/>
<dbReference type="Proteomes" id="UP000428333">
    <property type="component" value="Linkage Group LG13"/>
</dbReference>
<evidence type="ECO:0000313" key="2">
    <source>
        <dbReference type="EMBL" id="KAE9447363.1"/>
    </source>
</evidence>
<dbReference type="InterPro" id="IPR008927">
    <property type="entry name" value="6-PGluconate_DH-like_C_sf"/>
</dbReference>
<feature type="non-terminal residue" evidence="2">
    <location>
        <position position="1"/>
    </location>
</feature>
<name>A0A6A4KHE8_9ERIC</name>
<dbReference type="PANTHER" id="PTHR43580:SF2">
    <property type="entry name" value="CYTOKINE-LIKE NUCLEAR FACTOR N-PAC"/>
    <property type="match status" value="1"/>
</dbReference>
<reference evidence="2 3" key="1">
    <citation type="journal article" date="2019" name="Genome Biol. Evol.">
        <title>The Rhododendron genome and chromosomal organization provide insight into shared whole-genome duplications across the heath family (Ericaceae).</title>
        <authorList>
            <person name="Soza V.L."/>
            <person name="Lindsley D."/>
            <person name="Waalkes A."/>
            <person name="Ramage E."/>
            <person name="Patwardhan R.P."/>
            <person name="Burton J.N."/>
            <person name="Adey A."/>
            <person name="Kumar A."/>
            <person name="Qiu R."/>
            <person name="Shendure J."/>
            <person name="Hall B."/>
        </authorList>
    </citation>
    <scope>NUCLEOTIDE SEQUENCE [LARGE SCALE GENOMIC DNA]</scope>
    <source>
        <strain evidence="2">RSF 1966-606</strain>
    </source>
</reference>
<sequence>MCKKDIFIFRESPTNPALRIELREITVPGLPPPLNDSRAFLTPNAIPALVDLLALVVVLLQISLIDSIQLKSSPKEVAASCDVTFYMLVDPESAVSELVSAFDGYLKVNRHQFQSSKKPAEDGQLILLTAEALLPDKGAVHELKLLLILFSGISLGNGAAMKLVVNVIMGSMMASFSEGLLVSEKVGLDPSVLVEDLRLALGLAKFVSQPTQNEATAKTKKKVAKSHGLSDEDFFQHQTLTRTNQFSTTSMSSPVDTIKRASFSWAEFSSSYTPHPSASITPLPSQMKVPGGVHRLKDTAKINCDASFKGGHRAYMACQMVAAYNVSNVVIESDCKLVIDLCVSENVRMFPPRNHQLSLHLL</sequence>
<accession>A0A6A4KHE8</accession>
<gene>
    <name evidence="2" type="ORF">C3L33_20714</name>
</gene>
<evidence type="ECO:0000313" key="3">
    <source>
        <dbReference type="Proteomes" id="UP000428333"/>
    </source>
</evidence>
<keyword evidence="3" id="KW-1185">Reference proteome</keyword>
<evidence type="ECO:0000256" key="1">
    <source>
        <dbReference type="ARBA" id="ARBA00007598"/>
    </source>
</evidence>
<dbReference type="Gene3D" id="1.10.1040.10">
    <property type="entry name" value="N-(1-d-carboxylethyl)-l-norvaline Dehydrogenase, domain 2"/>
    <property type="match status" value="1"/>
</dbReference>
<comment type="similarity">
    <text evidence="1">Belongs to the HIBADH-related family. NP60 subfamily.</text>
</comment>
<dbReference type="SUPFAM" id="SSF48179">
    <property type="entry name" value="6-phosphogluconate dehydrogenase C-terminal domain-like"/>
    <property type="match status" value="1"/>
</dbReference>